<evidence type="ECO:0000313" key="10">
    <source>
        <dbReference type="RefSeq" id="XP_023937850.2"/>
    </source>
</evidence>
<evidence type="ECO:0000256" key="5">
    <source>
        <dbReference type="PIRSR" id="PIRSR000097-2"/>
    </source>
</evidence>
<dbReference type="InterPro" id="IPR018170">
    <property type="entry name" value="Aldo/ket_reductase_CS"/>
</dbReference>
<dbReference type="InterPro" id="IPR020471">
    <property type="entry name" value="AKR"/>
</dbReference>
<evidence type="ECO:0000256" key="1">
    <source>
        <dbReference type="ARBA" id="ARBA00007905"/>
    </source>
</evidence>
<dbReference type="PIRSF" id="PIRSF000097">
    <property type="entry name" value="AKR"/>
    <property type="match status" value="1"/>
</dbReference>
<dbReference type="Gene3D" id="3.20.20.100">
    <property type="entry name" value="NADP-dependent oxidoreductase domain"/>
    <property type="match status" value="1"/>
</dbReference>
<dbReference type="RefSeq" id="XP_023937841.2">
    <property type="nucleotide sequence ID" value="XM_024082073.2"/>
</dbReference>
<keyword evidence="8" id="KW-1185">Reference proteome</keyword>
<dbReference type="AlphaFoldDB" id="A0A6J1MQE6"/>
<evidence type="ECO:0000259" key="7">
    <source>
        <dbReference type="Pfam" id="PF00248"/>
    </source>
</evidence>
<comment type="similarity">
    <text evidence="1">Belongs to the aldo/keto reductase family.</text>
</comment>
<dbReference type="PANTHER" id="PTHR43827">
    <property type="entry name" value="2,5-DIKETO-D-GLUCONIC ACID REDUCTASE"/>
    <property type="match status" value="1"/>
</dbReference>
<evidence type="ECO:0000256" key="6">
    <source>
        <dbReference type="PIRSR" id="PIRSR000097-3"/>
    </source>
</evidence>
<dbReference type="OrthoDB" id="416253at2759"/>
<feature type="site" description="Lowers pKa of active site Tyr" evidence="6">
    <location>
        <position position="88"/>
    </location>
</feature>
<gene>
    <name evidence="9 10" type="primary">LOC112045759</name>
</gene>
<dbReference type="SUPFAM" id="SSF51430">
    <property type="entry name" value="NAD(P)-linked oxidoreductase"/>
    <property type="match status" value="1"/>
</dbReference>
<dbReference type="PROSITE" id="PS00798">
    <property type="entry name" value="ALDOKETO_REDUCTASE_1"/>
    <property type="match status" value="1"/>
</dbReference>
<sequence length="301" mass="33327">MAAKGKENYGDLQFNLSNGVTMPAVGLGTYRVRNSEELYVAVDNALEAGYRLFDTAAVYYNEKHLGHALRRLLPKYGLQRKDIFITTKLSPSDLGGASVVSNALNTSLDNLGLDYIDLYLIHFPGAAGIPAQSPKNAELRVEAWTEIIKQYKLGKIKAIGVSNFTVRHLTQLANATDLTPMVNQVEWHPHYYQPDLLQYCNDHNIRLQAYCSFGGLAINNKSLFDDLVVVDISRKHSATPAQVLLSWAVHQGVAVIPKSTTPQRIKENIQLNFGLSDKDISQINSLGAVNCKYAWDPNPIA</sequence>
<keyword evidence="3" id="KW-0560">Oxidoreductase</keyword>
<dbReference type="GO" id="GO:0016616">
    <property type="term" value="F:oxidoreductase activity, acting on the CH-OH group of donors, NAD or NADP as acceptor"/>
    <property type="evidence" value="ECO:0007669"/>
    <property type="project" value="UniProtKB-ARBA"/>
</dbReference>
<dbReference type="RefSeq" id="XP_023937850.2">
    <property type="nucleotide sequence ID" value="XM_024082082.2"/>
</dbReference>
<dbReference type="PANTHER" id="PTHR43827:SF3">
    <property type="entry name" value="NADP-DEPENDENT OXIDOREDUCTASE DOMAIN-CONTAINING PROTEIN"/>
    <property type="match status" value="1"/>
</dbReference>
<dbReference type="InterPro" id="IPR023210">
    <property type="entry name" value="NADP_OxRdtase_dom"/>
</dbReference>
<protein>
    <submittedName>
        <fullName evidence="9 10">Uncharacterized oxidoreductase YtbE</fullName>
    </submittedName>
</protein>
<organism evidence="8 10">
    <name type="scientific">Bicyclus anynana</name>
    <name type="common">Squinting bush brown butterfly</name>
    <dbReference type="NCBI Taxonomy" id="110368"/>
    <lineage>
        <taxon>Eukaryota</taxon>
        <taxon>Metazoa</taxon>
        <taxon>Ecdysozoa</taxon>
        <taxon>Arthropoda</taxon>
        <taxon>Hexapoda</taxon>
        <taxon>Insecta</taxon>
        <taxon>Pterygota</taxon>
        <taxon>Neoptera</taxon>
        <taxon>Endopterygota</taxon>
        <taxon>Lepidoptera</taxon>
        <taxon>Glossata</taxon>
        <taxon>Ditrysia</taxon>
        <taxon>Papilionoidea</taxon>
        <taxon>Nymphalidae</taxon>
        <taxon>Satyrinae</taxon>
        <taxon>Satyrini</taxon>
        <taxon>Mycalesina</taxon>
        <taxon>Bicyclus</taxon>
    </lineage>
</organism>
<evidence type="ECO:0000313" key="9">
    <source>
        <dbReference type="RefSeq" id="XP_023937841.2"/>
    </source>
</evidence>
<dbReference type="PROSITE" id="PS00063">
    <property type="entry name" value="ALDOKETO_REDUCTASE_3"/>
    <property type="match status" value="1"/>
</dbReference>
<dbReference type="GeneID" id="112045759"/>
<feature type="binding site" evidence="5">
    <location>
        <position position="122"/>
    </location>
    <ligand>
        <name>substrate</name>
    </ligand>
</feature>
<dbReference type="Proteomes" id="UP001652582">
    <property type="component" value="Chromosome 13"/>
</dbReference>
<keyword evidence="2" id="KW-0521">NADP</keyword>
<dbReference type="InterPro" id="IPR036812">
    <property type="entry name" value="NAD(P)_OxRdtase_dom_sf"/>
</dbReference>
<evidence type="ECO:0000256" key="3">
    <source>
        <dbReference type="ARBA" id="ARBA00023002"/>
    </source>
</evidence>
<dbReference type="PROSITE" id="PS00062">
    <property type="entry name" value="ALDOKETO_REDUCTASE_2"/>
    <property type="match status" value="1"/>
</dbReference>
<dbReference type="KEGG" id="bany:112045759"/>
<feature type="domain" description="NADP-dependent oxidoreductase" evidence="7">
    <location>
        <begin position="25"/>
        <end position="286"/>
    </location>
</feature>
<dbReference type="PRINTS" id="PR00069">
    <property type="entry name" value="ALDKETRDTASE"/>
</dbReference>
<name>A0A6J1MQE6_BICAN</name>
<evidence type="ECO:0000256" key="4">
    <source>
        <dbReference type="PIRSR" id="PIRSR000097-1"/>
    </source>
</evidence>
<reference evidence="9 10" key="1">
    <citation type="submission" date="2025-05" db="UniProtKB">
        <authorList>
            <consortium name="RefSeq"/>
        </authorList>
    </citation>
    <scope>IDENTIFICATION</scope>
</reference>
<evidence type="ECO:0000256" key="2">
    <source>
        <dbReference type="ARBA" id="ARBA00022857"/>
    </source>
</evidence>
<proteinExistence type="inferred from homology"/>
<dbReference type="CDD" id="cd19136">
    <property type="entry name" value="AKR_DrGR-like"/>
    <property type="match status" value="1"/>
</dbReference>
<dbReference type="Pfam" id="PF00248">
    <property type="entry name" value="Aldo_ket_red"/>
    <property type="match status" value="1"/>
</dbReference>
<feature type="active site" description="Proton donor" evidence="4">
    <location>
        <position position="59"/>
    </location>
</feature>
<accession>A0A6J1MQE6</accession>
<evidence type="ECO:0000313" key="8">
    <source>
        <dbReference type="Proteomes" id="UP001652582"/>
    </source>
</evidence>